<evidence type="ECO:0000313" key="3">
    <source>
        <dbReference type="EMBL" id="QKD45125.1"/>
    </source>
</evidence>
<feature type="transmembrane region" description="Helical" evidence="1">
    <location>
        <begin position="12"/>
        <end position="35"/>
    </location>
</feature>
<gene>
    <name evidence="3" type="primary">pilV</name>
    <name evidence="3" type="ORF">HF896_16585</name>
</gene>
<dbReference type="AlphaFoldDB" id="A0A858ZW45"/>
<keyword evidence="1" id="KW-1133">Transmembrane helix</keyword>
<dbReference type="OMA" id="IRMANIQ"/>
<organism evidence="3 4">
    <name type="scientific">Alicycliphilus denitrificans</name>
    <dbReference type="NCBI Taxonomy" id="179636"/>
    <lineage>
        <taxon>Bacteria</taxon>
        <taxon>Pseudomonadati</taxon>
        <taxon>Pseudomonadota</taxon>
        <taxon>Betaproteobacteria</taxon>
        <taxon>Burkholderiales</taxon>
        <taxon>Comamonadaceae</taxon>
        <taxon>Alicycliphilus</taxon>
    </lineage>
</organism>
<evidence type="ECO:0000259" key="2">
    <source>
        <dbReference type="Pfam" id="PF22150"/>
    </source>
</evidence>
<sequence>MRPSIHRPRQSGITLIESLVAIVVAALGILGILGVQMRTLADTQTTVRRSQAIRLIEDLGERMKVNPNALADLGAYVSAFSATPSAGDCKTKQCSRTELAVYDLGTWKQTVKDSLPLGQASIFLAPGETVAANRRLLGVMISWRENERDTAGDYKNNIDATKIRAADGSFSDGGGTAATCPADRTCHLQYIPVAARCAPYLGGGPTQYFCPGS</sequence>
<dbReference type="PROSITE" id="PS00409">
    <property type="entry name" value="PROKAR_NTER_METHYL"/>
    <property type="match status" value="1"/>
</dbReference>
<reference evidence="3 4" key="1">
    <citation type="submission" date="2020-05" db="EMBL/GenBank/DDBJ databases">
        <title>Complete genome sequence of Alicycliphilus denitrificans DP3.</title>
        <authorList>
            <person name="Chen X."/>
        </authorList>
    </citation>
    <scope>NUCLEOTIDE SEQUENCE [LARGE SCALE GENOMIC DNA]</scope>
    <source>
        <strain evidence="3 4">DP3</strain>
    </source>
</reference>
<protein>
    <submittedName>
        <fullName evidence="3">Type IV pilus modification protein PilV</fullName>
    </submittedName>
</protein>
<dbReference type="NCBIfam" id="TIGR02523">
    <property type="entry name" value="type_IV_pilV"/>
    <property type="match status" value="1"/>
</dbReference>
<accession>A0A858ZW45</accession>
<dbReference type="RefSeq" id="WP_013520051.1">
    <property type="nucleotide sequence ID" value="NZ_CP051298.1"/>
</dbReference>
<dbReference type="InterPro" id="IPR054402">
    <property type="entry name" value="Tt1218-like_dom"/>
</dbReference>
<feature type="domain" description="Type IV pilin Tt1218-like" evidence="2">
    <location>
        <begin position="35"/>
        <end position="104"/>
    </location>
</feature>
<dbReference type="InterPro" id="IPR012902">
    <property type="entry name" value="N_methyl_site"/>
</dbReference>
<keyword evidence="1" id="KW-0472">Membrane</keyword>
<evidence type="ECO:0000256" key="1">
    <source>
        <dbReference type="SAM" id="Phobius"/>
    </source>
</evidence>
<proteinExistence type="predicted"/>
<keyword evidence="1" id="KW-0812">Transmembrane</keyword>
<dbReference type="Pfam" id="PF07963">
    <property type="entry name" value="N_methyl"/>
    <property type="match status" value="1"/>
</dbReference>
<dbReference type="Pfam" id="PF22150">
    <property type="entry name" value="Tt1218-like"/>
    <property type="match status" value="1"/>
</dbReference>
<dbReference type="Proteomes" id="UP000500755">
    <property type="component" value="Chromosome"/>
</dbReference>
<name>A0A858ZW45_9BURK</name>
<dbReference type="EMBL" id="CP051298">
    <property type="protein sequence ID" value="QKD45125.1"/>
    <property type="molecule type" value="Genomic_DNA"/>
</dbReference>
<dbReference type="InterPro" id="IPR013362">
    <property type="entry name" value="Pilus_4_PilV"/>
</dbReference>
<evidence type="ECO:0000313" key="4">
    <source>
        <dbReference type="Proteomes" id="UP000500755"/>
    </source>
</evidence>